<feature type="compositionally biased region" description="Basic residues" evidence="10">
    <location>
        <begin position="336"/>
        <end position="350"/>
    </location>
</feature>
<feature type="compositionally biased region" description="Low complexity" evidence="10">
    <location>
        <begin position="87"/>
        <end position="98"/>
    </location>
</feature>
<name>A0A446B9P7_9PEZI</name>
<dbReference type="InterPro" id="IPR040079">
    <property type="entry name" value="Glutathione_S-Trfase"/>
</dbReference>
<dbReference type="SFLD" id="SFLDG00358">
    <property type="entry name" value="Main_(cytGST)"/>
    <property type="match status" value="1"/>
</dbReference>
<dbReference type="InterPro" id="IPR036282">
    <property type="entry name" value="Glutathione-S-Trfase_C_sf"/>
</dbReference>
<dbReference type="GO" id="GO:0017136">
    <property type="term" value="F:histone deacetylase activity, NAD-dependent"/>
    <property type="evidence" value="ECO:0007669"/>
    <property type="project" value="TreeGrafter"/>
</dbReference>
<evidence type="ECO:0000256" key="8">
    <source>
        <dbReference type="PROSITE-ProRule" id="PRU00236"/>
    </source>
</evidence>
<evidence type="ECO:0000256" key="5">
    <source>
        <dbReference type="ARBA" id="ARBA00022723"/>
    </source>
</evidence>
<dbReference type="Pfam" id="PF13409">
    <property type="entry name" value="GST_N_2"/>
    <property type="match status" value="1"/>
</dbReference>
<accession>A0A446B9P7</accession>
<dbReference type="GO" id="GO:0070403">
    <property type="term" value="F:NAD+ binding"/>
    <property type="evidence" value="ECO:0007669"/>
    <property type="project" value="InterPro"/>
</dbReference>
<dbReference type="SUPFAM" id="SSF52467">
    <property type="entry name" value="DHS-like NAD/FAD-binding domain"/>
    <property type="match status" value="1"/>
</dbReference>
<feature type="region of interest" description="Disordered" evidence="10">
    <location>
        <begin position="87"/>
        <end position="108"/>
    </location>
</feature>
<sequence length="756" mass="83612">MSTIDTTLPPQPTGAAATFAAAHAAPHPLQLYGGWFCPFVQRAWIVLAEKHIPHQYVEINPYRKEPEFLALNPRGLVPTLVVDLPSSSSSSSLSSSAGGKEEATTTTKKKKTLYESTVICEFLDEAYADEQAHGPRLLPAGDGPAAAYERARCRLWINHIVTRVVPAFYRLLQHTPQKEYGIEEARAGLLDGLKAFAREMLDARARDGDGDAGGDGKEGPWFLGDRFSLVDVMLAPWAKRLFLIDHYKPGGVGIPKKGERGEDEEVWARWDRWFDAVVERESVKATWSDEARYIEAYKRYAEDTTQSEFFDEDDNYDDHRDFVVLDDFRVQGKQRQSSKPKKNRGRRQNRRSANMGQEQSYVTEDTPPLTLSERSLAAVADYIKSGRARRIVVMTGAGISTAAGIPDFRSPDTGLYANLAALDLPEPEAVFDLGFFRQNPAPFYALARELYPGARYRPTIAHVFVALLARKGLLRMLFTQNIDCLERAAGVPPHLVVEAHGSFATQSCIDCKAPFADGERMRACVARGEPPRCETCGGLVKPDIVFFGEALPRDFFEKSAAVKEADLILVMGTSLQVHPFAGLPNMADPEVPRVLFNLQQVGSFGTRADDVMVLGDCDAGVRMLADELGWREELESSWRKLVGDEEAERQLQGAKKRVTALRDEVTKLADEVEEVLHIGDKEKGRTEKDEPSEQDLGTPASHHAGDAQEKGQADATPPAVESQSEDKKTPHEGPSPHGEEKADGPEDAKEKEKAVL</sequence>
<evidence type="ECO:0000256" key="10">
    <source>
        <dbReference type="SAM" id="MobiDB-lite"/>
    </source>
</evidence>
<feature type="domain" description="GST N-terminal" evidence="12">
    <location>
        <begin position="27"/>
        <end position="131"/>
    </location>
</feature>
<dbReference type="CDD" id="cd01408">
    <property type="entry name" value="SIRT1"/>
    <property type="match status" value="1"/>
</dbReference>
<dbReference type="InterPro" id="IPR004045">
    <property type="entry name" value="Glutathione_S-Trfase_N"/>
</dbReference>
<keyword evidence="5 8" id="KW-0479">Metal-binding</keyword>
<dbReference type="InterPro" id="IPR010987">
    <property type="entry name" value="Glutathione-S-Trfase_C-like"/>
</dbReference>
<gene>
    <name evidence="14" type="ORF">TT172_LOCUS1567</name>
</gene>
<evidence type="ECO:0000256" key="4">
    <source>
        <dbReference type="ARBA" id="ARBA00022679"/>
    </source>
</evidence>
<evidence type="ECO:0000256" key="9">
    <source>
        <dbReference type="SAM" id="Coils"/>
    </source>
</evidence>
<keyword evidence="9" id="KW-0175">Coiled coil</keyword>
<dbReference type="EMBL" id="OUUZ01000001">
    <property type="protein sequence ID" value="SPQ19148.1"/>
    <property type="molecule type" value="Genomic_DNA"/>
</dbReference>
<dbReference type="Gene3D" id="3.40.50.1220">
    <property type="entry name" value="TPP-binding domain"/>
    <property type="match status" value="1"/>
</dbReference>
<evidence type="ECO:0000256" key="7">
    <source>
        <dbReference type="ARBA" id="ARBA00023027"/>
    </source>
</evidence>
<comment type="similarity">
    <text evidence="3">Belongs to the GST superfamily.</text>
</comment>
<dbReference type="SUPFAM" id="SSF52833">
    <property type="entry name" value="Thioredoxin-like"/>
    <property type="match status" value="1"/>
</dbReference>
<feature type="binding site" evidence="8">
    <location>
        <position position="533"/>
    </location>
    <ligand>
        <name>Zn(2+)</name>
        <dbReference type="ChEBI" id="CHEBI:29105"/>
    </ligand>
</feature>
<dbReference type="InterPro" id="IPR036249">
    <property type="entry name" value="Thioredoxin-like_sf"/>
</dbReference>
<comment type="cofactor">
    <cofactor evidence="1">
        <name>Zn(2+)</name>
        <dbReference type="ChEBI" id="CHEBI:29105"/>
    </cofactor>
</comment>
<evidence type="ECO:0000256" key="6">
    <source>
        <dbReference type="ARBA" id="ARBA00022833"/>
    </source>
</evidence>
<evidence type="ECO:0000313" key="14">
    <source>
        <dbReference type="EMBL" id="SPQ19148.1"/>
    </source>
</evidence>
<feature type="domain" description="Deacetylase sirtuin-type" evidence="11">
    <location>
        <begin position="369"/>
        <end position="631"/>
    </location>
</feature>
<dbReference type="InterPro" id="IPR029035">
    <property type="entry name" value="DHS-like_NAD/FAD-binding_dom"/>
</dbReference>
<feature type="active site" description="Proton acceptor" evidence="8">
    <location>
        <position position="500"/>
    </location>
</feature>
<dbReference type="CDD" id="cd00570">
    <property type="entry name" value="GST_N_family"/>
    <property type="match status" value="1"/>
</dbReference>
<evidence type="ECO:0000256" key="1">
    <source>
        <dbReference type="ARBA" id="ARBA00001947"/>
    </source>
</evidence>
<evidence type="ECO:0000313" key="15">
    <source>
        <dbReference type="Proteomes" id="UP000289323"/>
    </source>
</evidence>
<feature type="compositionally biased region" description="Basic and acidic residues" evidence="10">
    <location>
        <begin position="703"/>
        <end position="712"/>
    </location>
</feature>
<dbReference type="InterPro" id="IPR003000">
    <property type="entry name" value="Sirtuin"/>
</dbReference>
<dbReference type="Pfam" id="PF02146">
    <property type="entry name" value="SIR2"/>
    <property type="match status" value="1"/>
</dbReference>
<feature type="compositionally biased region" description="Basic and acidic residues" evidence="10">
    <location>
        <begin position="737"/>
        <end position="756"/>
    </location>
</feature>
<evidence type="ECO:0000259" key="11">
    <source>
        <dbReference type="PROSITE" id="PS50305"/>
    </source>
</evidence>
<dbReference type="PROSITE" id="PS50404">
    <property type="entry name" value="GST_NTER"/>
    <property type="match status" value="1"/>
</dbReference>
<dbReference type="PROSITE" id="PS50305">
    <property type="entry name" value="SIRTUIN"/>
    <property type="match status" value="1"/>
</dbReference>
<organism evidence="14 15">
    <name type="scientific">Thermothielavioides terrestris</name>
    <dbReference type="NCBI Taxonomy" id="2587410"/>
    <lineage>
        <taxon>Eukaryota</taxon>
        <taxon>Fungi</taxon>
        <taxon>Dikarya</taxon>
        <taxon>Ascomycota</taxon>
        <taxon>Pezizomycotina</taxon>
        <taxon>Sordariomycetes</taxon>
        <taxon>Sordariomycetidae</taxon>
        <taxon>Sordariales</taxon>
        <taxon>Chaetomiaceae</taxon>
        <taxon>Thermothielavioides</taxon>
    </lineage>
</organism>
<feature type="binding site" evidence="8">
    <location>
        <position position="536"/>
    </location>
    <ligand>
        <name>Zn(2+)</name>
        <dbReference type="ChEBI" id="CHEBI:29105"/>
    </ligand>
</feature>
<evidence type="ECO:0000259" key="13">
    <source>
        <dbReference type="PROSITE" id="PS50405"/>
    </source>
</evidence>
<dbReference type="PANTHER" id="PTHR11085">
    <property type="entry name" value="NAD-DEPENDENT PROTEIN DEACYLASE SIRTUIN-5, MITOCHONDRIAL-RELATED"/>
    <property type="match status" value="1"/>
</dbReference>
<dbReference type="InterPro" id="IPR026591">
    <property type="entry name" value="Sirtuin_cat_small_dom_sf"/>
</dbReference>
<keyword evidence="4" id="KW-0808">Transferase</keyword>
<dbReference type="Gene3D" id="1.20.1050.10">
    <property type="match status" value="1"/>
</dbReference>
<feature type="region of interest" description="Disordered" evidence="10">
    <location>
        <begin position="331"/>
        <end position="367"/>
    </location>
</feature>
<feature type="compositionally biased region" description="Polar residues" evidence="10">
    <location>
        <begin position="351"/>
        <end position="363"/>
    </location>
</feature>
<protein>
    <submittedName>
        <fullName evidence="14">9de589cc-063a-44dd-b674-b6203214784f</fullName>
    </submittedName>
</protein>
<comment type="similarity">
    <text evidence="2">Belongs to the sirtuin family. Class I subfamily.</text>
</comment>
<dbReference type="SUPFAM" id="SSF47616">
    <property type="entry name" value="GST C-terminal domain-like"/>
    <property type="match status" value="1"/>
</dbReference>
<dbReference type="Gene3D" id="3.40.30.10">
    <property type="entry name" value="Glutaredoxin"/>
    <property type="match status" value="1"/>
</dbReference>
<dbReference type="InterPro" id="IPR050134">
    <property type="entry name" value="NAD-dep_sirtuin_deacylases"/>
</dbReference>
<dbReference type="InterPro" id="IPR026590">
    <property type="entry name" value="Ssirtuin_cat_dom"/>
</dbReference>
<feature type="region of interest" description="Disordered" evidence="10">
    <location>
        <begin position="676"/>
        <end position="756"/>
    </location>
</feature>
<dbReference type="PROSITE" id="PS50405">
    <property type="entry name" value="GST_CTER"/>
    <property type="match status" value="1"/>
</dbReference>
<dbReference type="Pfam" id="PF13410">
    <property type="entry name" value="GST_C_2"/>
    <property type="match status" value="1"/>
</dbReference>
<feature type="binding site" evidence="8">
    <location>
        <position position="511"/>
    </location>
    <ligand>
        <name>Zn(2+)</name>
        <dbReference type="ChEBI" id="CHEBI:29105"/>
    </ligand>
</feature>
<evidence type="ECO:0000256" key="3">
    <source>
        <dbReference type="ARBA" id="ARBA00007409"/>
    </source>
</evidence>
<feature type="coiled-coil region" evidence="9">
    <location>
        <begin position="644"/>
        <end position="671"/>
    </location>
</feature>
<keyword evidence="7" id="KW-0520">NAD</keyword>
<evidence type="ECO:0000256" key="2">
    <source>
        <dbReference type="ARBA" id="ARBA00006924"/>
    </source>
</evidence>
<dbReference type="CDD" id="cd00299">
    <property type="entry name" value="GST_C_family"/>
    <property type="match status" value="1"/>
</dbReference>
<evidence type="ECO:0000259" key="12">
    <source>
        <dbReference type="PROSITE" id="PS50404"/>
    </source>
</evidence>
<keyword evidence="6 8" id="KW-0862">Zinc</keyword>
<feature type="compositionally biased region" description="Basic and acidic residues" evidence="10">
    <location>
        <begin position="676"/>
        <end position="691"/>
    </location>
</feature>
<dbReference type="GO" id="GO:0005634">
    <property type="term" value="C:nucleus"/>
    <property type="evidence" value="ECO:0007669"/>
    <property type="project" value="TreeGrafter"/>
</dbReference>
<feature type="binding site" evidence="8">
    <location>
        <position position="508"/>
    </location>
    <ligand>
        <name>Zn(2+)</name>
        <dbReference type="ChEBI" id="CHEBI:29105"/>
    </ligand>
</feature>
<feature type="domain" description="GST C-terminal" evidence="13">
    <location>
        <begin position="146"/>
        <end position="300"/>
    </location>
</feature>
<dbReference type="PANTHER" id="PTHR11085:SF6">
    <property type="entry name" value="NAD-DEPENDENT PROTEIN DEACETYLASE SIRTUIN-2"/>
    <property type="match status" value="1"/>
</dbReference>
<proteinExistence type="inferred from homology"/>
<reference evidence="14 15" key="1">
    <citation type="submission" date="2018-04" db="EMBL/GenBank/DDBJ databases">
        <authorList>
            <person name="Huttner S."/>
            <person name="Dainat J."/>
        </authorList>
    </citation>
    <scope>NUCLEOTIDE SEQUENCE [LARGE SCALE GENOMIC DNA]</scope>
</reference>
<dbReference type="Proteomes" id="UP000289323">
    <property type="component" value="Unassembled WGS sequence"/>
</dbReference>
<dbReference type="GO" id="GO:0046872">
    <property type="term" value="F:metal ion binding"/>
    <property type="evidence" value="ECO:0007669"/>
    <property type="project" value="UniProtKB-KW"/>
</dbReference>
<dbReference type="Gene3D" id="3.30.1600.10">
    <property type="entry name" value="SIR2/SIRT2 'Small Domain"/>
    <property type="match status" value="1"/>
</dbReference>
<dbReference type="AlphaFoldDB" id="A0A446B9P7"/>
<dbReference type="SFLD" id="SFLDS00019">
    <property type="entry name" value="Glutathione_Transferase_(cytos"/>
    <property type="match status" value="1"/>
</dbReference>